<dbReference type="GeneTree" id="ENSGT00940000162998"/>
<feature type="domain" description="Ig-like" evidence="9">
    <location>
        <begin position="24"/>
        <end position="116"/>
    </location>
</feature>
<keyword evidence="3 8" id="KW-0732">Signal</keyword>
<keyword evidence="7" id="KW-0325">Glycoprotein</keyword>
<dbReference type="InParanoid" id="A0A803XXJ2"/>
<sequence>MKFLWERMDILSLLLVFFSAVAVSRAQVQQETAAETSEGIGINITCSHPNLRSEESIHWYRQLPGRGPTFIASAVKGSKEVPDLEGRLWVSADRRSSAIWVARPRLGDAAVYYCAVGAQESKPGLRPGTNHLGRGGSAVPSGPAGGAACMAAKLHPDQACWMAFARGLSHTPTFSGGDISGYDLHLQDVWV</sequence>
<evidence type="ECO:0000313" key="10">
    <source>
        <dbReference type="Ensembl" id="ENSMGAP00000024238.1"/>
    </source>
</evidence>
<evidence type="ECO:0000256" key="8">
    <source>
        <dbReference type="SAM" id="SignalP"/>
    </source>
</evidence>
<reference evidence="10" key="3">
    <citation type="submission" date="2025-09" db="UniProtKB">
        <authorList>
            <consortium name="Ensembl"/>
        </authorList>
    </citation>
    <scope>IDENTIFICATION</scope>
</reference>
<evidence type="ECO:0000256" key="7">
    <source>
        <dbReference type="ARBA" id="ARBA00023180"/>
    </source>
</evidence>
<comment type="subcellular location">
    <subcellularLocation>
        <location evidence="1">Cell membrane</location>
    </subcellularLocation>
</comment>
<dbReference type="PROSITE" id="PS50835">
    <property type="entry name" value="IG_LIKE"/>
    <property type="match status" value="1"/>
</dbReference>
<evidence type="ECO:0000313" key="11">
    <source>
        <dbReference type="Proteomes" id="UP000001645"/>
    </source>
</evidence>
<dbReference type="Pfam" id="PF07686">
    <property type="entry name" value="V-set"/>
    <property type="match status" value="1"/>
</dbReference>
<dbReference type="InterPro" id="IPR013783">
    <property type="entry name" value="Ig-like_fold"/>
</dbReference>
<dbReference type="AlphaFoldDB" id="A0A803XXJ2"/>
<dbReference type="InterPro" id="IPR007110">
    <property type="entry name" value="Ig-like_dom"/>
</dbReference>
<accession>A0A803XXJ2</accession>
<reference evidence="10" key="1">
    <citation type="journal article" date="2010" name="PLoS Biol.">
        <title>Multi-platform next-generation sequencing of the domestic turkey (Meleagris gallopavo): genome assembly and analysis.</title>
        <authorList>
            <person name="Dalloul R.A."/>
            <person name="Long J.A."/>
            <person name="Zimin A.V."/>
            <person name="Aslam L."/>
            <person name="Beal K."/>
            <person name="Blomberg L.A."/>
            <person name="Bouffard P."/>
            <person name="Burt D.W."/>
            <person name="Crasta O."/>
            <person name="Crooijmans R.P."/>
            <person name="Cooper K."/>
            <person name="Coulombe R.A."/>
            <person name="De S."/>
            <person name="Delany M.E."/>
            <person name="Dodgson J.B."/>
            <person name="Dong J.J."/>
            <person name="Evans C."/>
            <person name="Frederickson K.M."/>
            <person name="Flicek P."/>
            <person name="Florea L."/>
            <person name="Folkerts O."/>
            <person name="Groenen M.A."/>
            <person name="Harkins T.T."/>
            <person name="Herrero J."/>
            <person name="Hoffmann S."/>
            <person name="Megens H.J."/>
            <person name="Jiang A."/>
            <person name="de Jong P."/>
            <person name="Kaiser P."/>
            <person name="Kim H."/>
            <person name="Kim K.W."/>
            <person name="Kim S."/>
            <person name="Langenberger D."/>
            <person name="Lee M.K."/>
            <person name="Lee T."/>
            <person name="Mane S."/>
            <person name="Marcais G."/>
            <person name="Marz M."/>
            <person name="McElroy A.P."/>
            <person name="Modise T."/>
            <person name="Nefedov M."/>
            <person name="Notredame C."/>
            <person name="Paton I.R."/>
            <person name="Payne W.S."/>
            <person name="Pertea G."/>
            <person name="Prickett D."/>
            <person name="Puiu D."/>
            <person name="Qioa D."/>
            <person name="Raineri E."/>
            <person name="Ruffier M."/>
            <person name="Salzberg S.L."/>
            <person name="Schatz M.C."/>
            <person name="Scheuring C."/>
            <person name="Schmidt C.J."/>
            <person name="Schroeder S."/>
            <person name="Searle S.M."/>
            <person name="Smith E.J."/>
            <person name="Smith J."/>
            <person name="Sonstegard T.S."/>
            <person name="Stadler P.F."/>
            <person name="Tafer H."/>
            <person name="Tu Z.J."/>
            <person name="Van Tassell C.P."/>
            <person name="Vilella A.J."/>
            <person name="Williams K.P."/>
            <person name="Yorke J.A."/>
            <person name="Zhang L."/>
            <person name="Zhang H.B."/>
            <person name="Zhang X."/>
            <person name="Zhang Y."/>
            <person name="Reed K.M."/>
        </authorList>
    </citation>
    <scope>NUCLEOTIDE SEQUENCE [LARGE SCALE GENOMIC DNA]</scope>
</reference>
<evidence type="ECO:0000256" key="5">
    <source>
        <dbReference type="ARBA" id="ARBA00023136"/>
    </source>
</evidence>
<dbReference type="Proteomes" id="UP000001645">
    <property type="component" value="Unplaced"/>
</dbReference>
<keyword evidence="4" id="KW-0391">Immunity</keyword>
<keyword evidence="11" id="KW-1185">Reference proteome</keyword>
<reference evidence="10" key="2">
    <citation type="submission" date="2025-08" db="UniProtKB">
        <authorList>
            <consortium name="Ensembl"/>
        </authorList>
    </citation>
    <scope>IDENTIFICATION</scope>
</reference>
<evidence type="ECO:0000256" key="4">
    <source>
        <dbReference type="ARBA" id="ARBA00022859"/>
    </source>
</evidence>
<dbReference type="GO" id="GO:0002376">
    <property type="term" value="P:immune system process"/>
    <property type="evidence" value="ECO:0007669"/>
    <property type="project" value="UniProtKB-KW"/>
</dbReference>
<dbReference type="InterPro" id="IPR036179">
    <property type="entry name" value="Ig-like_dom_sf"/>
</dbReference>
<dbReference type="SMART" id="SM00406">
    <property type="entry name" value="IGv"/>
    <property type="match status" value="1"/>
</dbReference>
<dbReference type="PANTHER" id="PTHR19433">
    <property type="entry name" value="T-CELL RECEPTOR ALPHA CHAIN V REGION-RELATED"/>
    <property type="match status" value="1"/>
</dbReference>
<dbReference type="SUPFAM" id="SSF48726">
    <property type="entry name" value="Immunoglobulin"/>
    <property type="match status" value="1"/>
</dbReference>
<proteinExistence type="predicted"/>
<feature type="chain" id="PRO_5032755594" description="Ig-like domain-containing protein" evidence="8">
    <location>
        <begin position="27"/>
        <end position="191"/>
    </location>
</feature>
<evidence type="ECO:0000256" key="3">
    <source>
        <dbReference type="ARBA" id="ARBA00022729"/>
    </source>
</evidence>
<evidence type="ECO:0000256" key="1">
    <source>
        <dbReference type="ARBA" id="ARBA00004236"/>
    </source>
</evidence>
<organism evidence="10 11">
    <name type="scientific">Meleagris gallopavo</name>
    <name type="common">Wild turkey</name>
    <dbReference type="NCBI Taxonomy" id="9103"/>
    <lineage>
        <taxon>Eukaryota</taxon>
        <taxon>Metazoa</taxon>
        <taxon>Chordata</taxon>
        <taxon>Craniata</taxon>
        <taxon>Vertebrata</taxon>
        <taxon>Euteleostomi</taxon>
        <taxon>Archelosauria</taxon>
        <taxon>Archosauria</taxon>
        <taxon>Dinosauria</taxon>
        <taxon>Saurischia</taxon>
        <taxon>Theropoda</taxon>
        <taxon>Coelurosauria</taxon>
        <taxon>Aves</taxon>
        <taxon>Neognathae</taxon>
        <taxon>Galloanserae</taxon>
        <taxon>Galliformes</taxon>
        <taxon>Phasianidae</taxon>
        <taxon>Meleagridinae</taxon>
        <taxon>Meleagris</taxon>
    </lineage>
</organism>
<evidence type="ECO:0000256" key="2">
    <source>
        <dbReference type="ARBA" id="ARBA00022475"/>
    </source>
</evidence>
<dbReference type="Gene3D" id="2.60.40.10">
    <property type="entry name" value="Immunoglobulins"/>
    <property type="match status" value="1"/>
</dbReference>
<dbReference type="GO" id="GO:0005886">
    <property type="term" value="C:plasma membrane"/>
    <property type="evidence" value="ECO:0007669"/>
    <property type="project" value="UniProtKB-SubCell"/>
</dbReference>
<dbReference type="GO" id="GO:0009617">
    <property type="term" value="P:response to bacterium"/>
    <property type="evidence" value="ECO:0007669"/>
    <property type="project" value="TreeGrafter"/>
</dbReference>
<feature type="signal peptide" evidence="8">
    <location>
        <begin position="1"/>
        <end position="26"/>
    </location>
</feature>
<dbReference type="PANTHER" id="PTHR19433:SF111">
    <property type="entry name" value="T CELL RECEPTOR ALPHA VARIABLE 4"/>
    <property type="match status" value="1"/>
</dbReference>
<evidence type="ECO:0000256" key="6">
    <source>
        <dbReference type="ARBA" id="ARBA00023157"/>
    </source>
</evidence>
<protein>
    <recommendedName>
        <fullName evidence="9">Ig-like domain-containing protein</fullName>
    </recommendedName>
</protein>
<evidence type="ECO:0000259" key="9">
    <source>
        <dbReference type="PROSITE" id="PS50835"/>
    </source>
</evidence>
<dbReference type="InterPro" id="IPR052051">
    <property type="entry name" value="TCR_complex_component"/>
</dbReference>
<name>A0A803XXJ2_MELGA</name>
<keyword evidence="6" id="KW-1015">Disulfide bond</keyword>
<keyword evidence="2" id="KW-1003">Cell membrane</keyword>
<dbReference type="InterPro" id="IPR013106">
    <property type="entry name" value="Ig_V-set"/>
</dbReference>
<keyword evidence="5" id="KW-0472">Membrane</keyword>
<dbReference type="Ensembl" id="ENSMGAT00000022936.1">
    <property type="protein sequence ID" value="ENSMGAP00000024238.1"/>
    <property type="gene ID" value="ENSMGAG00000022159.1"/>
</dbReference>